<name>A0A1F7UJD5_9BACT</name>
<organism evidence="1 2">
    <name type="scientific">Candidatus Uhrbacteria bacterium RIFCSPHIGHO2_12_FULL_60_25</name>
    <dbReference type="NCBI Taxonomy" id="1802399"/>
    <lineage>
        <taxon>Bacteria</taxon>
        <taxon>Candidatus Uhriibacteriota</taxon>
    </lineage>
</organism>
<sequence>MVARERNKNLPPQHIGGIQMFEQLIREAIERGFDEITFHPTANGTCIRLVVRKPWRGFEESHVLNQDPGEVMRRARDLLRQAGWETRLTENGMRAFPPFAAVAC</sequence>
<dbReference type="AlphaFoldDB" id="A0A1F7UJD5"/>
<proteinExistence type="predicted"/>
<dbReference type="EMBL" id="MGEH01000032">
    <property type="protein sequence ID" value="OGL78393.1"/>
    <property type="molecule type" value="Genomic_DNA"/>
</dbReference>
<protein>
    <submittedName>
        <fullName evidence="1">Uncharacterized protein</fullName>
    </submittedName>
</protein>
<accession>A0A1F7UJD5</accession>
<reference evidence="1 2" key="1">
    <citation type="journal article" date="2016" name="Nat. Commun.">
        <title>Thousands of microbial genomes shed light on interconnected biogeochemical processes in an aquifer system.</title>
        <authorList>
            <person name="Anantharaman K."/>
            <person name="Brown C.T."/>
            <person name="Hug L.A."/>
            <person name="Sharon I."/>
            <person name="Castelle C.J."/>
            <person name="Probst A.J."/>
            <person name="Thomas B.C."/>
            <person name="Singh A."/>
            <person name="Wilkins M.J."/>
            <person name="Karaoz U."/>
            <person name="Brodie E.L."/>
            <person name="Williams K.H."/>
            <person name="Hubbard S.S."/>
            <person name="Banfield J.F."/>
        </authorList>
    </citation>
    <scope>NUCLEOTIDE SEQUENCE [LARGE SCALE GENOMIC DNA]</scope>
</reference>
<dbReference type="STRING" id="1802399.A3E39_02735"/>
<dbReference type="Proteomes" id="UP000176603">
    <property type="component" value="Unassembled WGS sequence"/>
</dbReference>
<gene>
    <name evidence="1" type="ORF">A3E39_02735</name>
</gene>
<evidence type="ECO:0000313" key="2">
    <source>
        <dbReference type="Proteomes" id="UP000176603"/>
    </source>
</evidence>
<comment type="caution">
    <text evidence="1">The sequence shown here is derived from an EMBL/GenBank/DDBJ whole genome shotgun (WGS) entry which is preliminary data.</text>
</comment>
<evidence type="ECO:0000313" key="1">
    <source>
        <dbReference type="EMBL" id="OGL78393.1"/>
    </source>
</evidence>